<dbReference type="FunFam" id="3.40.50.300:FF:001001">
    <property type="entry name" value="Multidrug ABC transporter ATP-binding protein"/>
    <property type="match status" value="1"/>
</dbReference>
<dbReference type="Pfam" id="PF00664">
    <property type="entry name" value="ABC_membrane"/>
    <property type="match status" value="1"/>
</dbReference>
<dbReference type="KEGG" id="ahg:AHOG_12535"/>
<dbReference type="SMART" id="SM00382">
    <property type="entry name" value="AAA"/>
    <property type="match status" value="1"/>
</dbReference>
<dbReference type="GO" id="GO:0034040">
    <property type="term" value="F:ATPase-coupled lipid transmembrane transporter activity"/>
    <property type="evidence" value="ECO:0007669"/>
    <property type="project" value="TreeGrafter"/>
</dbReference>
<proteinExistence type="predicted"/>
<organism evidence="14 15">
    <name type="scientific">Actinoalloteichus hoggarensis</name>
    <dbReference type="NCBI Taxonomy" id="1470176"/>
    <lineage>
        <taxon>Bacteria</taxon>
        <taxon>Bacillati</taxon>
        <taxon>Actinomycetota</taxon>
        <taxon>Actinomycetes</taxon>
        <taxon>Pseudonocardiales</taxon>
        <taxon>Pseudonocardiaceae</taxon>
        <taxon>Actinoalloteichus</taxon>
    </lineage>
</organism>
<feature type="compositionally biased region" description="Basic residues" evidence="10">
    <location>
        <begin position="146"/>
        <end position="158"/>
    </location>
</feature>
<dbReference type="InterPro" id="IPR027417">
    <property type="entry name" value="P-loop_NTPase"/>
</dbReference>
<dbReference type="InterPro" id="IPR039421">
    <property type="entry name" value="Type_1_exporter"/>
</dbReference>
<evidence type="ECO:0000313" key="15">
    <source>
        <dbReference type="Proteomes" id="UP000204221"/>
    </source>
</evidence>
<keyword evidence="7 14" id="KW-0067">ATP-binding</keyword>
<dbReference type="PANTHER" id="PTHR24221:SF654">
    <property type="entry name" value="ATP-BINDING CASSETTE SUB-FAMILY B MEMBER 6"/>
    <property type="match status" value="1"/>
</dbReference>
<keyword evidence="5 11" id="KW-0812">Transmembrane</keyword>
<sequence>MTHSPTDRAGRDHSADQAGESGLPGPPRSAETAIAGASPAHETVSPWSAPDSAAAVAAADQAEVRPAESTAVTAGGTDASLGSGHDDGGARSPDVRRAASAGGAPAVSRDDSVADAAARDLRTPGAVRDEHGGPEPDPTRGTGPRRPGRRAHRPGGSRRSRDSRSRRRRRGEDTTGRVPGSALPIASARRTWRVMCAELRNTPGTTAAALITCVLANLCGLVAPWALGRLVDAVTRGATGADVFEVVLLIGCAALAGGVFTALAGALMVRAGETMLARLRERVVDRALHLPSGVLERAGSGDLLSRVGDDVAVVGRVVAGEAAVLVSSVLALLLTVGGLVALDWRLGLAGLLAMPIYLRALFWYLPRSGPGYAAERVAIAERAEVMMSSLHGRATVDSYRLNAQRVEMINERSSAAKTISIRVFRLLTRFGSRVNAGEFVGLTAIIVVGFLLVRADAATVGATTAAALYFHRLFNPLSAVMLGFDKIQSAGASLARLVGVADIPAADEPADPPKPADTGLEIRAVSHRYATPTAQETAGGQAATERSDAAGAAGPTVLDDVTLRIRPGERVALVGASGAGKTTLAGIAAGVLAPTAGSVLLGGVPIGELGLRELRRHVALISQDVHVFSGPLIDDVRLTAPDAAESRVVAALDRVGALDWVTALPEGVHTVVGENARRLTAPQSQQLALARLVLADPPVAILDEASAEAGSAGARELERAAARATEGRTTLVVAHRLPQAVTADRVVVLEHGRIVEVGTHDELAASGGRYARLWAAWQGR</sequence>
<dbReference type="SUPFAM" id="SSF90123">
    <property type="entry name" value="ABC transporter transmembrane region"/>
    <property type="match status" value="1"/>
</dbReference>
<dbReference type="Gene3D" id="3.40.50.300">
    <property type="entry name" value="P-loop containing nucleotide triphosphate hydrolases"/>
    <property type="match status" value="1"/>
</dbReference>
<keyword evidence="4" id="KW-0997">Cell inner membrane</keyword>
<evidence type="ECO:0000256" key="1">
    <source>
        <dbReference type="ARBA" id="ARBA00004651"/>
    </source>
</evidence>
<dbReference type="Pfam" id="PF00005">
    <property type="entry name" value="ABC_tran"/>
    <property type="match status" value="1"/>
</dbReference>
<feature type="region of interest" description="Disordered" evidence="10">
    <location>
        <begin position="532"/>
        <end position="551"/>
    </location>
</feature>
<evidence type="ECO:0000256" key="3">
    <source>
        <dbReference type="ARBA" id="ARBA00022475"/>
    </source>
</evidence>
<accession>A0A221W2U1</accession>
<feature type="transmembrane region" description="Helical" evidence="11">
    <location>
        <begin position="322"/>
        <end position="342"/>
    </location>
</feature>
<keyword evidence="9 11" id="KW-0472">Membrane</keyword>
<evidence type="ECO:0000256" key="10">
    <source>
        <dbReference type="SAM" id="MobiDB-lite"/>
    </source>
</evidence>
<dbReference type="GO" id="GO:0016887">
    <property type="term" value="F:ATP hydrolysis activity"/>
    <property type="evidence" value="ECO:0007669"/>
    <property type="project" value="InterPro"/>
</dbReference>
<dbReference type="Gene3D" id="1.20.1560.10">
    <property type="entry name" value="ABC transporter type 1, transmembrane domain"/>
    <property type="match status" value="1"/>
</dbReference>
<dbReference type="Proteomes" id="UP000204221">
    <property type="component" value="Chromosome"/>
</dbReference>
<feature type="transmembrane region" description="Helical" evidence="11">
    <location>
        <begin position="247"/>
        <end position="269"/>
    </location>
</feature>
<evidence type="ECO:0000256" key="2">
    <source>
        <dbReference type="ARBA" id="ARBA00022448"/>
    </source>
</evidence>
<evidence type="ECO:0000256" key="8">
    <source>
        <dbReference type="ARBA" id="ARBA00022989"/>
    </source>
</evidence>
<feature type="domain" description="ABC transporter" evidence="12">
    <location>
        <begin position="542"/>
        <end position="776"/>
    </location>
</feature>
<keyword evidence="15" id="KW-1185">Reference proteome</keyword>
<reference evidence="14 15" key="1">
    <citation type="submission" date="2017-07" db="EMBL/GenBank/DDBJ databases">
        <title>Complete genome sequence of Actinoalloteichus hoggarensis DSM 45943, type strain of Actinoalloteichus hoggarensis.</title>
        <authorList>
            <person name="Ruckert C."/>
            <person name="Nouioui I."/>
            <person name="Willmese J."/>
            <person name="van Wezel G."/>
            <person name="Klenk H.-P."/>
            <person name="Kalinowski J."/>
            <person name="Zotchev S.B."/>
        </authorList>
    </citation>
    <scope>NUCLEOTIDE SEQUENCE [LARGE SCALE GENOMIC DNA]</scope>
    <source>
        <strain evidence="14 15">DSM 45943</strain>
    </source>
</reference>
<feature type="domain" description="ABC transmembrane type-1" evidence="13">
    <location>
        <begin position="207"/>
        <end position="489"/>
    </location>
</feature>
<dbReference type="AlphaFoldDB" id="A0A221W2U1"/>
<evidence type="ECO:0000256" key="6">
    <source>
        <dbReference type="ARBA" id="ARBA00022741"/>
    </source>
</evidence>
<name>A0A221W2U1_9PSEU</name>
<dbReference type="EMBL" id="CP022521">
    <property type="protein sequence ID" value="ASO20150.1"/>
    <property type="molecule type" value="Genomic_DNA"/>
</dbReference>
<keyword evidence="6" id="KW-0547">Nucleotide-binding</keyword>
<feature type="compositionally biased region" description="Basic and acidic residues" evidence="10">
    <location>
        <begin position="84"/>
        <end position="97"/>
    </location>
</feature>
<evidence type="ECO:0000256" key="11">
    <source>
        <dbReference type="SAM" id="Phobius"/>
    </source>
</evidence>
<dbReference type="CDD" id="cd07346">
    <property type="entry name" value="ABC_6TM_exporters"/>
    <property type="match status" value="1"/>
</dbReference>
<protein>
    <submittedName>
        <fullName evidence="14">Putative ABC transporter ATP-binding protein</fullName>
    </submittedName>
</protein>
<dbReference type="InterPro" id="IPR036640">
    <property type="entry name" value="ABC1_TM_sf"/>
</dbReference>
<feature type="compositionally biased region" description="Low complexity" evidence="10">
    <location>
        <begin position="532"/>
        <end position="544"/>
    </location>
</feature>
<feature type="compositionally biased region" description="Basic and acidic residues" evidence="10">
    <location>
        <begin position="1"/>
        <end position="15"/>
    </location>
</feature>
<feature type="compositionally biased region" description="Low complexity" evidence="10">
    <location>
        <begin position="48"/>
        <end position="61"/>
    </location>
</feature>
<dbReference type="SUPFAM" id="SSF52540">
    <property type="entry name" value="P-loop containing nucleoside triphosphate hydrolases"/>
    <property type="match status" value="1"/>
</dbReference>
<evidence type="ECO:0000256" key="5">
    <source>
        <dbReference type="ARBA" id="ARBA00022692"/>
    </source>
</evidence>
<dbReference type="InterPro" id="IPR003593">
    <property type="entry name" value="AAA+_ATPase"/>
</dbReference>
<dbReference type="GO" id="GO:0005524">
    <property type="term" value="F:ATP binding"/>
    <property type="evidence" value="ECO:0007669"/>
    <property type="project" value="UniProtKB-KW"/>
</dbReference>
<evidence type="ECO:0000259" key="12">
    <source>
        <dbReference type="PROSITE" id="PS50893"/>
    </source>
</evidence>
<gene>
    <name evidence="14" type="ORF">AHOG_12535</name>
</gene>
<dbReference type="PROSITE" id="PS50893">
    <property type="entry name" value="ABC_TRANSPORTER_2"/>
    <property type="match status" value="1"/>
</dbReference>
<feature type="transmembrane region" description="Helical" evidence="11">
    <location>
        <begin position="207"/>
        <end position="227"/>
    </location>
</feature>
<dbReference type="InterPro" id="IPR011527">
    <property type="entry name" value="ABC1_TM_dom"/>
</dbReference>
<keyword evidence="2" id="KW-0813">Transport</keyword>
<dbReference type="GO" id="GO:0140359">
    <property type="term" value="F:ABC-type transporter activity"/>
    <property type="evidence" value="ECO:0007669"/>
    <property type="project" value="InterPro"/>
</dbReference>
<dbReference type="PANTHER" id="PTHR24221">
    <property type="entry name" value="ATP-BINDING CASSETTE SUB-FAMILY B"/>
    <property type="match status" value="1"/>
</dbReference>
<dbReference type="PROSITE" id="PS50929">
    <property type="entry name" value="ABC_TM1F"/>
    <property type="match status" value="1"/>
</dbReference>
<feature type="compositionally biased region" description="Basic and acidic residues" evidence="10">
    <location>
        <begin position="108"/>
        <end position="138"/>
    </location>
</feature>
<comment type="subcellular location">
    <subcellularLocation>
        <location evidence="1">Cell membrane</location>
        <topology evidence="1">Multi-pass membrane protein</topology>
    </subcellularLocation>
</comment>
<evidence type="ECO:0000259" key="13">
    <source>
        <dbReference type="PROSITE" id="PS50929"/>
    </source>
</evidence>
<keyword evidence="3" id="KW-1003">Cell membrane</keyword>
<keyword evidence="8 11" id="KW-1133">Transmembrane helix</keyword>
<evidence type="ECO:0000256" key="7">
    <source>
        <dbReference type="ARBA" id="ARBA00022840"/>
    </source>
</evidence>
<feature type="region of interest" description="Disordered" evidence="10">
    <location>
        <begin position="1"/>
        <end position="183"/>
    </location>
</feature>
<dbReference type="InterPro" id="IPR003439">
    <property type="entry name" value="ABC_transporter-like_ATP-bd"/>
</dbReference>
<dbReference type="GO" id="GO:0005886">
    <property type="term" value="C:plasma membrane"/>
    <property type="evidence" value="ECO:0007669"/>
    <property type="project" value="UniProtKB-SubCell"/>
</dbReference>
<evidence type="ECO:0000256" key="4">
    <source>
        <dbReference type="ARBA" id="ARBA00022519"/>
    </source>
</evidence>
<evidence type="ECO:0000313" key="14">
    <source>
        <dbReference type="EMBL" id="ASO20150.1"/>
    </source>
</evidence>
<evidence type="ECO:0000256" key="9">
    <source>
        <dbReference type="ARBA" id="ARBA00023136"/>
    </source>
</evidence>